<evidence type="ECO:0000313" key="1">
    <source>
        <dbReference type="EMBL" id="PWN51564.1"/>
    </source>
</evidence>
<name>A0ACD0P0V2_9BASI</name>
<sequence>MANPSQPEPSDSATTQWAYRAQKSIGLNTGSPTYTSVSGFDEVQGTTRIFQYSPDGSTFAAAMENFVRLVDTREASTSSVKNDLPAPKVVDLQFSPKGNYLSTWERPIKLEDGTNSRNLKIWDTQTGTEIASFERKSQEGCFFQFSSNELYCVRQVSTELQVYDPKDITGKGVIGRLRLEGMTSFEVGPGDKPSVAVFCGEKKGAPASVRIYPLASLLSSTDGSPAPVSQKTFFKADKIQMKWNKAGSGLLFMTSTDHDKTGKSYYGETNLYMMSSRGDFDCRVGLDKEGPIHDFEWNPNSKEFIVVYGYMPAKAVLFSYRVNVIAELGTQPRNFVAFNPQGRLFCIAGFGNLSGTVDIWDRENLSKGKVYSMDASNSSVCQWSPDGHFILTGTLSPRLRVENGVKIWHCTGELIHVDMIDELYQAGWRPSLNAGLSTFPSVIPKAPSPSPAAAAYLATKAANKKPAGAYRPPGARGQNTPDIFKRVDEGGSADSTPNLSRQGSHQKIPGSGGGGGSGGGSGGSNGAYVAPGSGNRGKRSVPGAPTSGSGNRGSSNQGQGGGGGNNKKKGGRQSNTANHSNNGSPSVAQQEEAASSPALVAGPADVGGTPTAGGIEKKVRNLNKKLKAIEELKMRQAKGEKLEMTQLLKIKSENEIRAELAEIE</sequence>
<protein>
    <submittedName>
        <fullName evidence="1">Translation initiation factor eIF-2A</fullName>
    </submittedName>
</protein>
<keyword evidence="1" id="KW-0648">Protein biosynthesis</keyword>
<keyword evidence="1" id="KW-0396">Initiation factor</keyword>
<keyword evidence="2" id="KW-1185">Reference proteome</keyword>
<reference evidence="1 2" key="1">
    <citation type="journal article" date="2018" name="Mol. Biol. Evol.">
        <title>Broad Genomic Sampling Reveals a Smut Pathogenic Ancestry of the Fungal Clade Ustilaginomycotina.</title>
        <authorList>
            <person name="Kijpornyongpan T."/>
            <person name="Mondo S.J."/>
            <person name="Barry K."/>
            <person name="Sandor L."/>
            <person name="Lee J."/>
            <person name="Lipzen A."/>
            <person name="Pangilinan J."/>
            <person name="LaButti K."/>
            <person name="Hainaut M."/>
            <person name="Henrissat B."/>
            <person name="Grigoriev I.V."/>
            <person name="Spatafora J.W."/>
            <person name="Aime M.C."/>
        </authorList>
    </citation>
    <scope>NUCLEOTIDE SEQUENCE [LARGE SCALE GENOMIC DNA]</scope>
    <source>
        <strain evidence="1 2">SA 807</strain>
    </source>
</reference>
<gene>
    <name evidence="1" type="ORF">IE53DRAFT_45697</name>
</gene>
<evidence type="ECO:0000313" key="2">
    <source>
        <dbReference type="Proteomes" id="UP000245626"/>
    </source>
</evidence>
<accession>A0ACD0P0V2</accession>
<proteinExistence type="predicted"/>
<organism evidence="1 2">
    <name type="scientific">Violaceomyces palustris</name>
    <dbReference type="NCBI Taxonomy" id="1673888"/>
    <lineage>
        <taxon>Eukaryota</taxon>
        <taxon>Fungi</taxon>
        <taxon>Dikarya</taxon>
        <taxon>Basidiomycota</taxon>
        <taxon>Ustilaginomycotina</taxon>
        <taxon>Ustilaginomycetes</taxon>
        <taxon>Violaceomycetales</taxon>
        <taxon>Violaceomycetaceae</taxon>
        <taxon>Violaceomyces</taxon>
    </lineage>
</organism>
<dbReference type="EMBL" id="KZ819833">
    <property type="protein sequence ID" value="PWN51564.1"/>
    <property type="molecule type" value="Genomic_DNA"/>
</dbReference>
<dbReference type="Proteomes" id="UP000245626">
    <property type="component" value="Unassembled WGS sequence"/>
</dbReference>